<keyword evidence="3" id="KW-1185">Reference proteome</keyword>
<sequence length="222" mass="23932">MVRFFPGVYRMDGHRPLVEGELAVGGYPGDTGVESAAVVLTGSVDWRGETLRPGDGVYSPGGGDLPEPTNARLLLLHGTRPNHDAEATRWRFVPAEDGTPTDLDGITDMDVRWLITAATAGSAELVVATSTFAPSGRHERHRHPRAAEFYLVVDGSGTHLDQEGEIHLDTGDLVYIPAGRWHGYRTDPGVRTRAIYGYLGAGSLDAAGYELEREGVLGWAEP</sequence>
<protein>
    <submittedName>
        <fullName evidence="2">Cupin domain</fullName>
    </submittedName>
</protein>
<dbReference type="AlphaFoldDB" id="A0A542DI63"/>
<reference evidence="2 3" key="1">
    <citation type="submission" date="2019-06" db="EMBL/GenBank/DDBJ databases">
        <title>Sequencing the genomes of 1000 actinobacteria strains.</title>
        <authorList>
            <person name="Klenk H.-P."/>
        </authorList>
    </citation>
    <scope>NUCLEOTIDE SEQUENCE [LARGE SCALE GENOMIC DNA]</scope>
    <source>
        <strain evidence="2 3">DSM 45679</strain>
    </source>
</reference>
<dbReference type="Proteomes" id="UP000320876">
    <property type="component" value="Unassembled WGS sequence"/>
</dbReference>
<dbReference type="SUPFAM" id="SSF51182">
    <property type="entry name" value="RmlC-like cupins"/>
    <property type="match status" value="1"/>
</dbReference>
<evidence type="ECO:0000313" key="3">
    <source>
        <dbReference type="Proteomes" id="UP000320876"/>
    </source>
</evidence>
<feature type="domain" description="Cupin type-2" evidence="1">
    <location>
        <begin position="130"/>
        <end position="186"/>
    </location>
</feature>
<dbReference type="CDD" id="cd02208">
    <property type="entry name" value="cupin_RmlC-like"/>
    <property type="match status" value="1"/>
</dbReference>
<proteinExistence type="predicted"/>
<organism evidence="2 3">
    <name type="scientific">Amycolatopsis cihanbeyliensis</name>
    <dbReference type="NCBI Taxonomy" id="1128664"/>
    <lineage>
        <taxon>Bacteria</taxon>
        <taxon>Bacillati</taxon>
        <taxon>Actinomycetota</taxon>
        <taxon>Actinomycetes</taxon>
        <taxon>Pseudonocardiales</taxon>
        <taxon>Pseudonocardiaceae</taxon>
        <taxon>Amycolatopsis</taxon>
    </lineage>
</organism>
<gene>
    <name evidence="2" type="ORF">FB471_2526</name>
</gene>
<accession>A0A542DI63</accession>
<dbReference type="InterPro" id="IPR014710">
    <property type="entry name" value="RmlC-like_jellyroll"/>
</dbReference>
<comment type="caution">
    <text evidence="2">The sequence shown here is derived from an EMBL/GenBank/DDBJ whole genome shotgun (WGS) entry which is preliminary data.</text>
</comment>
<evidence type="ECO:0000313" key="2">
    <source>
        <dbReference type="EMBL" id="TQJ02781.1"/>
    </source>
</evidence>
<evidence type="ECO:0000259" key="1">
    <source>
        <dbReference type="Pfam" id="PF07883"/>
    </source>
</evidence>
<dbReference type="InterPro" id="IPR013096">
    <property type="entry name" value="Cupin_2"/>
</dbReference>
<dbReference type="Pfam" id="PF07883">
    <property type="entry name" value="Cupin_2"/>
    <property type="match status" value="1"/>
</dbReference>
<dbReference type="InterPro" id="IPR011051">
    <property type="entry name" value="RmlC_Cupin_sf"/>
</dbReference>
<dbReference type="Gene3D" id="2.60.120.10">
    <property type="entry name" value="Jelly Rolls"/>
    <property type="match status" value="1"/>
</dbReference>
<dbReference type="OrthoDB" id="6058at2"/>
<dbReference type="EMBL" id="VFML01000001">
    <property type="protein sequence ID" value="TQJ02781.1"/>
    <property type="molecule type" value="Genomic_DNA"/>
</dbReference>
<name>A0A542DI63_AMYCI</name>
<dbReference type="RefSeq" id="WP_141998034.1">
    <property type="nucleotide sequence ID" value="NZ_VFML01000001.1"/>
</dbReference>